<dbReference type="InterPro" id="IPR007055">
    <property type="entry name" value="BON_dom"/>
</dbReference>
<organism evidence="3 4">
    <name type="scientific">Pelomonas caseinilytica</name>
    <dbReference type="NCBI Taxonomy" id="2906763"/>
    <lineage>
        <taxon>Bacteria</taxon>
        <taxon>Pseudomonadati</taxon>
        <taxon>Pseudomonadota</taxon>
        <taxon>Betaproteobacteria</taxon>
        <taxon>Burkholderiales</taxon>
        <taxon>Sphaerotilaceae</taxon>
        <taxon>Roseateles</taxon>
    </lineage>
</organism>
<evidence type="ECO:0000313" key="3">
    <source>
        <dbReference type="EMBL" id="MCE4538534.1"/>
    </source>
</evidence>
<keyword evidence="1" id="KW-0732">Signal</keyword>
<dbReference type="Proteomes" id="UP001201463">
    <property type="component" value="Unassembled WGS sequence"/>
</dbReference>
<sequence>MKTDSQLQRDVIEELGWEPSVHAARIGVEVRDGIVTLAGQVDSYAEKLNAERAAQRVAGVRAMTTELEVRLPEPSRRSDTDIAAAVQNALEWSFSLAVSRRIHVMVANGWVTLSGDVDWQFQRQAAVDTVRPMMGVAGIDNQIRIKPSPSAALVRADVESALGRAAIAAPGKISVAIEGSEVMLSGTVRSWAERETATNAAWNTPGVTQVVDRMTITH</sequence>
<dbReference type="EMBL" id="JAJTWT010000005">
    <property type="protein sequence ID" value="MCE4538534.1"/>
    <property type="molecule type" value="Genomic_DNA"/>
</dbReference>
<comment type="caution">
    <text evidence="3">The sequence shown here is derived from an EMBL/GenBank/DDBJ whole genome shotgun (WGS) entry which is preliminary data.</text>
</comment>
<evidence type="ECO:0000256" key="1">
    <source>
        <dbReference type="ARBA" id="ARBA00022729"/>
    </source>
</evidence>
<keyword evidence="4" id="KW-1185">Reference proteome</keyword>
<feature type="domain" description="BON" evidence="2">
    <location>
        <begin position="3"/>
        <end position="71"/>
    </location>
</feature>
<name>A0ABS8XC69_9BURK</name>
<gene>
    <name evidence="3" type="ORF">LXT12_14875</name>
</gene>
<dbReference type="InterPro" id="IPR014004">
    <property type="entry name" value="Transpt-assoc_nodulatn_dom_bac"/>
</dbReference>
<proteinExistence type="predicted"/>
<evidence type="ECO:0000259" key="2">
    <source>
        <dbReference type="PROSITE" id="PS50914"/>
    </source>
</evidence>
<dbReference type="Pfam" id="PF04972">
    <property type="entry name" value="BON"/>
    <property type="match status" value="3"/>
</dbReference>
<dbReference type="RefSeq" id="WP_233392964.1">
    <property type="nucleotide sequence ID" value="NZ_JAJTWT010000005.1"/>
</dbReference>
<accession>A0ABS8XC69</accession>
<dbReference type="Gene3D" id="3.30.1340.30">
    <property type="match status" value="3"/>
</dbReference>
<dbReference type="SMART" id="SM00749">
    <property type="entry name" value="BON"/>
    <property type="match status" value="3"/>
</dbReference>
<dbReference type="PANTHER" id="PTHR34606">
    <property type="entry name" value="BON DOMAIN-CONTAINING PROTEIN"/>
    <property type="match status" value="1"/>
</dbReference>
<feature type="domain" description="BON" evidence="2">
    <location>
        <begin position="150"/>
        <end position="218"/>
    </location>
</feature>
<evidence type="ECO:0000313" key="4">
    <source>
        <dbReference type="Proteomes" id="UP001201463"/>
    </source>
</evidence>
<feature type="domain" description="BON" evidence="2">
    <location>
        <begin position="78"/>
        <end position="147"/>
    </location>
</feature>
<dbReference type="PANTHER" id="PTHR34606:SF4">
    <property type="entry name" value="OUTER MEMBRANE LIPOPROTEIN DOLP"/>
    <property type="match status" value="1"/>
</dbReference>
<dbReference type="InterPro" id="IPR051686">
    <property type="entry name" value="Lipoprotein_DolP"/>
</dbReference>
<reference evidence="3 4" key="1">
    <citation type="submission" date="2021-12" db="EMBL/GenBank/DDBJ databases">
        <title>Genome seq of p7.</title>
        <authorList>
            <person name="Seo T."/>
        </authorList>
    </citation>
    <scope>NUCLEOTIDE SEQUENCE [LARGE SCALE GENOMIC DNA]</scope>
    <source>
        <strain evidence="3 4">P7</strain>
    </source>
</reference>
<protein>
    <submittedName>
        <fullName evidence="3">BON domain-containing protein</fullName>
    </submittedName>
</protein>
<dbReference type="PROSITE" id="PS50914">
    <property type="entry name" value="BON"/>
    <property type="match status" value="3"/>
</dbReference>